<dbReference type="Proteomes" id="UP001212997">
    <property type="component" value="Unassembled WGS sequence"/>
</dbReference>
<proteinExistence type="predicted"/>
<keyword evidence="3" id="KW-1185">Reference proteome</keyword>
<evidence type="ECO:0000313" key="2">
    <source>
        <dbReference type="EMBL" id="KAJ3482084.1"/>
    </source>
</evidence>
<gene>
    <name evidence="2" type="ORF">NLI96_g7223</name>
</gene>
<dbReference type="InterPro" id="IPR016024">
    <property type="entry name" value="ARM-type_fold"/>
</dbReference>
<name>A0AAD5YHE1_9APHY</name>
<evidence type="ECO:0000256" key="1">
    <source>
        <dbReference type="SAM" id="MobiDB-lite"/>
    </source>
</evidence>
<feature type="compositionally biased region" description="Basic and acidic residues" evidence="1">
    <location>
        <begin position="814"/>
        <end position="828"/>
    </location>
</feature>
<feature type="region of interest" description="Disordered" evidence="1">
    <location>
        <begin position="610"/>
        <end position="630"/>
    </location>
</feature>
<dbReference type="AlphaFoldDB" id="A0AAD5YHE1"/>
<organism evidence="2 3">
    <name type="scientific">Meripilus lineatus</name>
    <dbReference type="NCBI Taxonomy" id="2056292"/>
    <lineage>
        <taxon>Eukaryota</taxon>
        <taxon>Fungi</taxon>
        <taxon>Dikarya</taxon>
        <taxon>Basidiomycota</taxon>
        <taxon>Agaricomycotina</taxon>
        <taxon>Agaricomycetes</taxon>
        <taxon>Polyporales</taxon>
        <taxon>Meripilaceae</taxon>
        <taxon>Meripilus</taxon>
    </lineage>
</organism>
<feature type="compositionally biased region" description="Low complexity" evidence="1">
    <location>
        <begin position="778"/>
        <end position="787"/>
    </location>
</feature>
<feature type="compositionally biased region" description="Polar residues" evidence="1">
    <location>
        <begin position="692"/>
        <end position="714"/>
    </location>
</feature>
<accession>A0AAD5YHE1</accession>
<sequence>MLDQSRFIHRALHPLVEMVSEDTLRNKLLADIQNDTDSLCISSTSVSASTVYGLNTVSGRAIMAVGYLAIQAVERVNMKLALRRISSELPHNGANLRGDIRPRLLEDLLELQRPGLYPSSIRHEAWKLIARYLVQRRSHELVEAIFRAKWPRIELQIFVRQMAILELQEWRLLPHPFQDSPISRSTQYANAPDPLLEGVYTIILGILDRDPASLHGVFTFEEFVHFISGHDCDQIKTYAGEARISTIFEGFTSTPHYPLDERYEFQLDSRIECLTKFLASGPHTVVSKVVAGILDGLRKYVLRGPGMWSTAVVSHVGSLLHFSARLCLICKFAASEFMSAGVLSIIELLWTHAYHSPGRPSHKTHAGFGVTISPASHSMTSVQIGCVMLIGGIYTHLGRYVTRAVASGPSPFWFIHPCPEDTSGDTTEPPATSLYHHLAAYEDDYHIQSLTMELIELFVKNCDHHDIKTHVYLHKFVFETLGERLQSNNLELRTTASRIVLSLIISSAEKWLPVIHLLKENVISSTTFEKAAKNFLHGYLGIVTNTEIGRRDPPCDQWFYNNVTGAARVFTSTPGGILAFKSRTTQDSNVAILPPVMVKAGFRDPQLSTDAQVKHPQSAEDASHIPSQGKNRSLCETIQLALKNPAPSPRLNSKHTDASPKDSKVKSRIKQINSTAASVGLAVPHRNVVVGSVQQPSGNSPKSRNSDPKPSSSKQKLEDHPQTVTDIPRIPTPPKVKEESPNKIVIRNEIRKRKRVSVVAPPIPEAIVISSDSDDDQPQPSTSSPVQRVTKVASPTASHSTLSVKSLQEAVDDLDIRPTKRPKVEPNPKSRPAATLTTIRGNSFLSRCLQGAGSLIGALHQYSRPTTRPTKTNTNTNKETDSATPGGNNH</sequence>
<comment type="caution">
    <text evidence="2">The sequence shown here is derived from an EMBL/GenBank/DDBJ whole genome shotgun (WGS) entry which is preliminary data.</text>
</comment>
<dbReference type="EMBL" id="JANAWD010000289">
    <property type="protein sequence ID" value="KAJ3482084.1"/>
    <property type="molecule type" value="Genomic_DNA"/>
</dbReference>
<feature type="region of interest" description="Disordered" evidence="1">
    <location>
        <begin position="768"/>
        <end position="834"/>
    </location>
</feature>
<evidence type="ECO:0000313" key="3">
    <source>
        <dbReference type="Proteomes" id="UP001212997"/>
    </source>
</evidence>
<protein>
    <submittedName>
        <fullName evidence="2">Uncharacterized protein</fullName>
    </submittedName>
</protein>
<feature type="region of interest" description="Disordered" evidence="1">
    <location>
        <begin position="860"/>
        <end position="890"/>
    </location>
</feature>
<feature type="compositionally biased region" description="Polar residues" evidence="1">
    <location>
        <begin position="793"/>
        <end position="806"/>
    </location>
</feature>
<feature type="region of interest" description="Disordered" evidence="1">
    <location>
        <begin position="692"/>
        <end position="741"/>
    </location>
</feature>
<feature type="region of interest" description="Disordered" evidence="1">
    <location>
        <begin position="643"/>
        <end position="668"/>
    </location>
</feature>
<feature type="compositionally biased region" description="Basic and acidic residues" evidence="1">
    <location>
        <begin position="654"/>
        <end position="665"/>
    </location>
</feature>
<dbReference type="SUPFAM" id="SSF48371">
    <property type="entry name" value="ARM repeat"/>
    <property type="match status" value="1"/>
</dbReference>
<feature type="compositionally biased region" description="Low complexity" evidence="1">
    <location>
        <begin position="864"/>
        <end position="877"/>
    </location>
</feature>
<reference evidence="2" key="1">
    <citation type="submission" date="2022-07" db="EMBL/GenBank/DDBJ databases">
        <title>Genome Sequence of Physisporinus lineatus.</title>
        <authorList>
            <person name="Buettner E."/>
        </authorList>
    </citation>
    <scope>NUCLEOTIDE SEQUENCE</scope>
    <source>
        <strain evidence="2">VT162</strain>
    </source>
</reference>